<gene>
    <name evidence="2" type="ORF">NCTC11075_01423</name>
</gene>
<feature type="compositionally biased region" description="Basic and acidic residues" evidence="1">
    <location>
        <begin position="33"/>
        <end position="51"/>
    </location>
</feature>
<protein>
    <submittedName>
        <fullName evidence="2">Uncharacterized protein</fullName>
    </submittedName>
</protein>
<dbReference type="AlphaFoldDB" id="A0A3S4J2E7"/>
<feature type="region of interest" description="Disordered" evidence="1">
    <location>
        <begin position="1"/>
        <end position="112"/>
    </location>
</feature>
<evidence type="ECO:0000313" key="2">
    <source>
        <dbReference type="EMBL" id="VEB87286.1"/>
    </source>
</evidence>
<dbReference type="EMBL" id="LR134204">
    <property type="protein sequence ID" value="VEB87286.1"/>
    <property type="molecule type" value="Genomic_DNA"/>
</dbReference>
<feature type="compositionally biased region" description="Basic and acidic residues" evidence="1">
    <location>
        <begin position="171"/>
        <end position="190"/>
    </location>
</feature>
<name>A0A3S4J2E7_CITKO</name>
<dbReference type="Proteomes" id="UP000270272">
    <property type="component" value="Chromosome"/>
</dbReference>
<accession>A0A3S4J2E7</accession>
<organism evidence="2 3">
    <name type="scientific">Citrobacter koseri</name>
    <name type="common">Citrobacter diversus</name>
    <dbReference type="NCBI Taxonomy" id="545"/>
    <lineage>
        <taxon>Bacteria</taxon>
        <taxon>Pseudomonadati</taxon>
        <taxon>Pseudomonadota</taxon>
        <taxon>Gammaproteobacteria</taxon>
        <taxon>Enterobacterales</taxon>
        <taxon>Enterobacteriaceae</taxon>
        <taxon>Citrobacter</taxon>
    </lineage>
</organism>
<feature type="region of interest" description="Disordered" evidence="1">
    <location>
        <begin position="155"/>
        <end position="190"/>
    </location>
</feature>
<evidence type="ECO:0000313" key="3">
    <source>
        <dbReference type="Proteomes" id="UP000270272"/>
    </source>
</evidence>
<evidence type="ECO:0000256" key="1">
    <source>
        <dbReference type="SAM" id="MobiDB-lite"/>
    </source>
</evidence>
<proteinExistence type="predicted"/>
<reference evidence="2 3" key="1">
    <citation type="submission" date="2018-12" db="EMBL/GenBank/DDBJ databases">
        <authorList>
            <consortium name="Pathogen Informatics"/>
        </authorList>
    </citation>
    <scope>NUCLEOTIDE SEQUENCE [LARGE SCALE GENOMIC DNA]</scope>
    <source>
        <strain evidence="2 3">NCTC11075</strain>
    </source>
</reference>
<sequence>MPQRSAAAQSLPAGGPGGRQYGLPDARSASPPADRRHEQPTTARQDFRAGDDSPPTRPGSARPIVRPPPPARRPRHSFSRKSAEKMLPRRIHHTAQIERRGAVMRAGKQLIHRQRLRRPGMPERLRKSREPNRPLRRMGKRLVVEYQRFADPLFQRAPLRPANRLSQFKTPEMRKNGRRTSAEKPRPVPS</sequence>